<dbReference type="OrthoDB" id="1666757at2"/>
<dbReference type="Pfam" id="PF04277">
    <property type="entry name" value="OAD_gamma"/>
    <property type="match status" value="1"/>
</dbReference>
<evidence type="ECO:0000313" key="8">
    <source>
        <dbReference type="EMBL" id="SFH94284.1"/>
    </source>
</evidence>
<evidence type="ECO:0000256" key="2">
    <source>
        <dbReference type="ARBA" id="ARBA00022475"/>
    </source>
</evidence>
<evidence type="ECO:0000256" key="4">
    <source>
        <dbReference type="ARBA" id="ARBA00022989"/>
    </source>
</evidence>
<comment type="subcellular location">
    <subcellularLocation>
        <location evidence="1">Cell membrane</location>
    </subcellularLocation>
</comment>
<dbReference type="Proteomes" id="UP000183639">
    <property type="component" value="Unassembled WGS sequence"/>
</dbReference>
<protein>
    <submittedName>
        <fullName evidence="8">Sodium pump decarboxylases, gamma subunit</fullName>
    </submittedName>
</protein>
<feature type="compositionally biased region" description="Low complexity" evidence="6">
    <location>
        <begin position="50"/>
        <end position="71"/>
    </location>
</feature>
<keyword evidence="3 7" id="KW-0812">Transmembrane</keyword>
<dbReference type="RefSeq" id="WP_075442937.1">
    <property type="nucleotide sequence ID" value="NZ_FOQK01000009.1"/>
</dbReference>
<dbReference type="AlphaFoldDB" id="A0A1I3E5N3"/>
<feature type="transmembrane region" description="Helical" evidence="7">
    <location>
        <begin position="12"/>
        <end position="37"/>
    </location>
</feature>
<accession>A0A1I3E5N3</accession>
<organism evidence="8 9">
    <name type="scientific">Selenomonas ruminantium</name>
    <dbReference type="NCBI Taxonomy" id="971"/>
    <lineage>
        <taxon>Bacteria</taxon>
        <taxon>Bacillati</taxon>
        <taxon>Bacillota</taxon>
        <taxon>Negativicutes</taxon>
        <taxon>Selenomonadales</taxon>
        <taxon>Selenomonadaceae</taxon>
        <taxon>Selenomonas</taxon>
    </lineage>
</organism>
<keyword evidence="4 7" id="KW-1133">Transmembrane helix</keyword>
<evidence type="ECO:0000256" key="1">
    <source>
        <dbReference type="ARBA" id="ARBA00004236"/>
    </source>
</evidence>
<evidence type="ECO:0000313" key="9">
    <source>
        <dbReference type="Proteomes" id="UP000183639"/>
    </source>
</evidence>
<dbReference type="GO" id="GO:0036376">
    <property type="term" value="P:sodium ion export across plasma membrane"/>
    <property type="evidence" value="ECO:0007669"/>
    <property type="project" value="InterPro"/>
</dbReference>
<keyword evidence="5 7" id="KW-0472">Membrane</keyword>
<evidence type="ECO:0000256" key="3">
    <source>
        <dbReference type="ARBA" id="ARBA00022692"/>
    </source>
</evidence>
<dbReference type="EMBL" id="FOQK01000009">
    <property type="protein sequence ID" value="SFH94284.1"/>
    <property type="molecule type" value="Genomic_DNA"/>
</dbReference>
<evidence type="ECO:0000256" key="7">
    <source>
        <dbReference type="SAM" id="Phobius"/>
    </source>
</evidence>
<gene>
    <name evidence="8" type="ORF">SAMN04487861_10918</name>
</gene>
<name>A0A1I3E5N3_SELRU</name>
<keyword evidence="2" id="KW-1003">Cell membrane</keyword>
<reference evidence="8 9" key="1">
    <citation type="submission" date="2016-10" db="EMBL/GenBank/DDBJ databases">
        <authorList>
            <person name="de Groot N.N."/>
        </authorList>
    </citation>
    <scope>NUCLEOTIDE SEQUENCE [LARGE SCALE GENOMIC DNA]</scope>
    <source>
        <strain evidence="8 9">Z108</strain>
    </source>
</reference>
<dbReference type="InterPro" id="IPR005899">
    <property type="entry name" value="Na_pump_deCOase"/>
</dbReference>
<feature type="region of interest" description="Disordered" evidence="6">
    <location>
        <begin position="41"/>
        <end position="71"/>
    </location>
</feature>
<evidence type="ECO:0000256" key="6">
    <source>
        <dbReference type="SAM" id="MobiDB-lite"/>
    </source>
</evidence>
<evidence type="ECO:0000256" key="5">
    <source>
        <dbReference type="ARBA" id="ARBA00023136"/>
    </source>
</evidence>
<proteinExistence type="predicted"/>
<dbReference type="GO" id="GO:0005886">
    <property type="term" value="C:plasma membrane"/>
    <property type="evidence" value="ECO:0007669"/>
    <property type="project" value="UniProtKB-SubCell"/>
</dbReference>
<sequence length="122" mass="12776">MSHPVTTNPLIIMLINMTVVFLVLTVLGLVINLIHIIDPTKPKQEKQEEAAPAPAEAAAAPVESAPAAGTAAAEEGISPEIVAVIAAAIASYGYGMEQVRAIRPLPRDAWKNSGRAQMANRG</sequence>
<dbReference type="GO" id="GO:0015081">
    <property type="term" value="F:sodium ion transmembrane transporter activity"/>
    <property type="evidence" value="ECO:0007669"/>
    <property type="project" value="InterPro"/>
</dbReference>